<proteinExistence type="inferred from homology"/>
<dbReference type="InterPro" id="IPR050768">
    <property type="entry name" value="UPF0353/GerABKA_families"/>
</dbReference>
<dbReference type="InterPro" id="IPR004995">
    <property type="entry name" value="Spore_Ger"/>
</dbReference>
<protein>
    <submittedName>
        <fullName evidence="4">Uncharacterized protein</fullName>
    </submittedName>
</protein>
<keyword evidence="5" id="KW-1185">Reference proteome</keyword>
<accession>A0ABQ6NSM3</accession>
<name>A0ABQ6NSM3_9BACL</name>
<sequence>MANLVQEMKRTFADHDDFLILDTQFNGAAIYLIGFNTLIDFPQSNFYVRQMAERSASIQELLQNLGEQLDVDAGELKKAVLDGNLVVISENERNAIMQPFPQSLRRNIDEPRNESPIQGPLDAFGEDIDLNIGLIRKRLGTELLCHCSYQVGELVKQRISMLYIRGKVQSALIEKIDRQLKQIERDIETIDDLDKYFGHRKLSPVSHLFVTEVPFQAVHLLKKNRIVLLLENQPFALVFPHLISDMLSTANDRNHPLGLSIMIRTLRVMGVFITLMLPALYVALTTVNPDVLKIDLALFIAESREGIPLTPVLETLTMTVLVDLITEAIVRLPKSVGPTITMVGGIVLGQAMVEAKLVSNLLVIVITLMLIASSVVVGVQNALYIRSLKYPVFILASVFGIVGLIAGLAIICIYLASLTSFGIPYMTFRYKGKEDIR</sequence>
<dbReference type="Proteomes" id="UP001285921">
    <property type="component" value="Unassembled WGS sequence"/>
</dbReference>
<dbReference type="PANTHER" id="PTHR22550">
    <property type="entry name" value="SPORE GERMINATION PROTEIN"/>
    <property type="match status" value="1"/>
</dbReference>
<evidence type="ECO:0000256" key="3">
    <source>
        <dbReference type="SAM" id="Phobius"/>
    </source>
</evidence>
<dbReference type="PANTHER" id="PTHR22550:SF5">
    <property type="entry name" value="LEUCINE ZIPPER PROTEIN 4"/>
    <property type="match status" value="1"/>
</dbReference>
<keyword evidence="2 3" id="KW-0472">Membrane</keyword>
<reference evidence="4 5" key="1">
    <citation type="submission" date="2023-05" db="EMBL/GenBank/DDBJ databases">
        <title>Draft genome of Paenibacillus sp. CCS26.</title>
        <authorList>
            <person name="Akita H."/>
            <person name="Shinto Y."/>
            <person name="Kimura Z."/>
        </authorList>
    </citation>
    <scope>NUCLEOTIDE SEQUENCE [LARGE SCALE GENOMIC DNA]</scope>
    <source>
        <strain evidence="4 5">CCS26</strain>
    </source>
</reference>
<organism evidence="4 5">
    <name type="scientific">Paenibacillus glycanilyticus</name>
    <dbReference type="NCBI Taxonomy" id="126569"/>
    <lineage>
        <taxon>Bacteria</taxon>
        <taxon>Bacillati</taxon>
        <taxon>Bacillota</taxon>
        <taxon>Bacilli</taxon>
        <taxon>Bacillales</taxon>
        <taxon>Paenibacillaceae</taxon>
        <taxon>Paenibacillus</taxon>
    </lineage>
</organism>
<dbReference type="PIRSF" id="PIRSF005690">
    <property type="entry name" value="GerBA"/>
    <property type="match status" value="1"/>
</dbReference>
<evidence type="ECO:0000313" key="4">
    <source>
        <dbReference type="EMBL" id="GMK47040.1"/>
    </source>
</evidence>
<evidence type="ECO:0000256" key="2">
    <source>
        <dbReference type="ARBA" id="ARBA00023136"/>
    </source>
</evidence>
<feature type="transmembrane region" description="Helical" evidence="3">
    <location>
        <begin position="392"/>
        <end position="416"/>
    </location>
</feature>
<keyword evidence="3" id="KW-1133">Transmembrane helix</keyword>
<evidence type="ECO:0000313" key="5">
    <source>
        <dbReference type="Proteomes" id="UP001285921"/>
    </source>
</evidence>
<dbReference type="Pfam" id="PF03323">
    <property type="entry name" value="GerA"/>
    <property type="match status" value="1"/>
</dbReference>
<keyword evidence="3" id="KW-0812">Transmembrane</keyword>
<feature type="transmembrane region" description="Helical" evidence="3">
    <location>
        <begin position="361"/>
        <end position="385"/>
    </location>
</feature>
<feature type="transmembrane region" description="Helical" evidence="3">
    <location>
        <begin position="266"/>
        <end position="284"/>
    </location>
</feature>
<evidence type="ECO:0000256" key="1">
    <source>
        <dbReference type="ARBA" id="ARBA00005278"/>
    </source>
</evidence>
<gene>
    <name evidence="4" type="ORF">PghCCS26_41690</name>
</gene>
<dbReference type="EMBL" id="BTCL01000016">
    <property type="protein sequence ID" value="GMK47040.1"/>
    <property type="molecule type" value="Genomic_DNA"/>
</dbReference>
<comment type="caution">
    <text evidence="4">The sequence shown here is derived from an EMBL/GenBank/DDBJ whole genome shotgun (WGS) entry which is preliminary data.</text>
</comment>
<comment type="similarity">
    <text evidence="1">Belongs to the GerABKA family.</text>
</comment>
<dbReference type="RefSeq" id="WP_317981127.1">
    <property type="nucleotide sequence ID" value="NZ_BTCL01000016.1"/>
</dbReference>